<accession>A0A2T5HA02</accession>
<comment type="caution">
    <text evidence="2">The sequence shown here is derived from an EMBL/GenBank/DDBJ whole genome shotgun (WGS) entry which is preliminary data.</text>
</comment>
<evidence type="ECO:0000313" key="2">
    <source>
        <dbReference type="EMBL" id="PTQ68372.1"/>
    </source>
</evidence>
<name>A0A2T5HA02_9PROT</name>
<dbReference type="AlphaFoldDB" id="A0A2T5HA02"/>
<dbReference type="EMBL" id="QAOI01000038">
    <property type="protein sequence ID" value="PTQ68372.1"/>
    <property type="molecule type" value="Genomic_DNA"/>
</dbReference>
<protein>
    <submittedName>
        <fullName evidence="2">Uncharacterized protein</fullName>
    </submittedName>
</protein>
<evidence type="ECO:0000313" key="3">
    <source>
        <dbReference type="Proteomes" id="UP000244128"/>
    </source>
</evidence>
<reference evidence="2 3" key="1">
    <citation type="submission" date="2018-04" db="EMBL/GenBank/DDBJ databases">
        <title>Active sludge and wastewater microbial communities from Klosterneuburg, Austria.</title>
        <authorList>
            <person name="Wagner M."/>
        </authorList>
    </citation>
    <scope>NUCLEOTIDE SEQUENCE [LARGE SCALE GENOMIC DNA]</scope>
    <source>
        <strain evidence="2 3">Nm49</strain>
    </source>
</reference>
<proteinExistence type="predicted"/>
<gene>
    <name evidence="2" type="ORF">C8R26_13817</name>
</gene>
<organism evidence="2 3">
    <name type="scientific">Nitrosomonas oligotropha</name>
    <dbReference type="NCBI Taxonomy" id="42354"/>
    <lineage>
        <taxon>Bacteria</taxon>
        <taxon>Pseudomonadati</taxon>
        <taxon>Pseudomonadota</taxon>
        <taxon>Betaproteobacteria</taxon>
        <taxon>Nitrosomonadales</taxon>
        <taxon>Nitrosomonadaceae</taxon>
        <taxon>Nitrosomonas</taxon>
    </lineage>
</organism>
<evidence type="ECO:0000256" key="1">
    <source>
        <dbReference type="SAM" id="MobiDB-lite"/>
    </source>
</evidence>
<dbReference type="Proteomes" id="UP000244128">
    <property type="component" value="Unassembled WGS sequence"/>
</dbReference>
<sequence>MTAKNKSKEHSKNNAQTLTVAIEKGENEQRRLAEAQFSPDVLNTLTTQTFTKTLFGEIDFTQAVAVMKEKTEKIIAGDLNELESTLTSQVVSLNAIFNTLARKAAHSEFLNQMEANMRLALKAQAQCARTVEVLAAIKNPPIVYAKQANIAAGHQQINNGNPSIPHAPARKTKNSSNELLNEDSHAVLDTGRAVETGGINQKVATVEIFDGR</sequence>
<feature type="region of interest" description="Disordered" evidence="1">
    <location>
        <begin position="156"/>
        <end position="175"/>
    </location>
</feature>